<reference evidence="6" key="1">
    <citation type="submission" date="2021-02" db="EMBL/GenBank/DDBJ databases">
        <authorList>
            <person name="Nowell W R."/>
        </authorList>
    </citation>
    <scope>NUCLEOTIDE SEQUENCE</scope>
</reference>
<evidence type="ECO:0000313" key="7">
    <source>
        <dbReference type="EMBL" id="CAF1560633.1"/>
    </source>
</evidence>
<dbReference type="InterPro" id="IPR029058">
    <property type="entry name" value="AB_hydrolase_fold"/>
</dbReference>
<feature type="domain" description="AB hydrolase-1" evidence="5">
    <location>
        <begin position="53"/>
        <end position="330"/>
    </location>
</feature>
<dbReference type="EMBL" id="CAJNOR010005396">
    <property type="protein sequence ID" value="CAF1560633.1"/>
    <property type="molecule type" value="Genomic_DNA"/>
</dbReference>
<keyword evidence="1" id="KW-0378">Hydrolase</keyword>
<organism evidence="6 9">
    <name type="scientific">Adineta ricciae</name>
    <name type="common">Rotifer</name>
    <dbReference type="NCBI Taxonomy" id="249248"/>
    <lineage>
        <taxon>Eukaryota</taxon>
        <taxon>Metazoa</taxon>
        <taxon>Spiralia</taxon>
        <taxon>Gnathifera</taxon>
        <taxon>Rotifera</taxon>
        <taxon>Eurotatoria</taxon>
        <taxon>Bdelloidea</taxon>
        <taxon>Adinetida</taxon>
        <taxon>Adinetidae</taxon>
        <taxon>Adineta</taxon>
    </lineage>
</organism>
<comment type="similarity">
    <text evidence="2">Belongs to the AB hydrolase superfamily. Epoxide hydrolase family.</text>
</comment>
<evidence type="ECO:0000259" key="5">
    <source>
        <dbReference type="Pfam" id="PF00561"/>
    </source>
</evidence>
<dbReference type="OrthoDB" id="408373at2759"/>
<dbReference type="Proteomes" id="UP000663852">
    <property type="component" value="Unassembled WGS sequence"/>
</dbReference>
<evidence type="ECO:0000256" key="1">
    <source>
        <dbReference type="ARBA" id="ARBA00022801"/>
    </source>
</evidence>
<dbReference type="Proteomes" id="UP000663828">
    <property type="component" value="Unassembled WGS sequence"/>
</dbReference>
<feature type="chain" id="PRO_5035603104" description="AB hydrolase-1 domain-containing protein" evidence="4">
    <location>
        <begin position="20"/>
        <end position="371"/>
    </location>
</feature>
<dbReference type="InterPro" id="IPR000639">
    <property type="entry name" value="Epox_hydrolase-like"/>
</dbReference>
<comment type="caution">
    <text evidence="6">The sequence shown here is derived from an EMBL/GenBank/DDBJ whole genome shotgun (WGS) entry which is preliminary data.</text>
</comment>
<keyword evidence="3" id="KW-1133">Transmembrane helix</keyword>
<evidence type="ECO:0000256" key="2">
    <source>
        <dbReference type="ARBA" id="ARBA00038334"/>
    </source>
</evidence>
<evidence type="ECO:0000256" key="3">
    <source>
        <dbReference type="SAM" id="Phobius"/>
    </source>
</evidence>
<feature type="transmembrane region" description="Helical" evidence="3">
    <location>
        <begin position="351"/>
        <end position="369"/>
    </location>
</feature>
<evidence type="ECO:0000313" key="8">
    <source>
        <dbReference type="Proteomes" id="UP000663828"/>
    </source>
</evidence>
<accession>A0A814WFF5</accession>
<proteinExistence type="inferred from homology"/>
<keyword evidence="4" id="KW-0732">Signal</keyword>
<dbReference type="EMBL" id="CAJNOJ010000148">
    <property type="protein sequence ID" value="CAF1200699.1"/>
    <property type="molecule type" value="Genomic_DNA"/>
</dbReference>
<keyword evidence="3" id="KW-0472">Membrane</keyword>
<protein>
    <recommendedName>
        <fullName evidence="5">AB hydrolase-1 domain-containing protein</fullName>
    </recommendedName>
</protein>
<dbReference type="InterPro" id="IPR000073">
    <property type="entry name" value="AB_hydrolase_1"/>
</dbReference>
<evidence type="ECO:0000256" key="4">
    <source>
        <dbReference type="SAM" id="SignalP"/>
    </source>
</evidence>
<keyword evidence="8" id="KW-1185">Reference proteome</keyword>
<dbReference type="GO" id="GO:0004301">
    <property type="term" value="F:epoxide hydrolase activity"/>
    <property type="evidence" value="ECO:0007669"/>
    <property type="project" value="UniProtKB-ARBA"/>
</dbReference>
<dbReference type="SUPFAM" id="SSF53474">
    <property type="entry name" value="alpha/beta-Hydrolases"/>
    <property type="match status" value="1"/>
</dbReference>
<keyword evidence="3" id="KW-0812">Transmembrane</keyword>
<evidence type="ECO:0000313" key="9">
    <source>
        <dbReference type="Proteomes" id="UP000663852"/>
    </source>
</evidence>
<dbReference type="PRINTS" id="PR00412">
    <property type="entry name" value="EPOXHYDRLASE"/>
</dbReference>
<sequence>MMIPTYFYTVLIFIKIVTGSASFIADRTTAQTVLIRPGISYEYIHINATNDKPTILFLHGFPSSLHSWRHQTRYFSEQGYGCLVPNLMGYGRSYSPLNRSEYTSKTITDHLIILLDRVGLGDSSVFVIGHDWGARTASRFVLYHPERTIGAALLSVAYSPPFRFNLIAALQQSLTNYGYESIGYWTFFAADDAARIIERNVDSFIDLLFAANATLARTDVAPVGKIRAWLNNNTRTDRAAYMTKEDYGTLREYLASGMQPKLNWFHVVIDNLDWDYEKTFNATVQRPVLYIGGRRDYIGIIGAAERQKAYVKDLKIVEVDTGHWVMEEKPNEVNREIHQWIKTVMSNNSPAIIFLWKSYLYLFILFLFLTI</sequence>
<evidence type="ECO:0000313" key="6">
    <source>
        <dbReference type="EMBL" id="CAF1200699.1"/>
    </source>
</evidence>
<feature type="signal peptide" evidence="4">
    <location>
        <begin position="1"/>
        <end position="19"/>
    </location>
</feature>
<dbReference type="Pfam" id="PF00561">
    <property type="entry name" value="Abhydrolase_1"/>
    <property type="match status" value="1"/>
</dbReference>
<dbReference type="AlphaFoldDB" id="A0A814WFF5"/>
<gene>
    <name evidence="6" type="ORF">EDS130_LOCUS25351</name>
    <name evidence="7" type="ORF">XAT740_LOCUS43592</name>
</gene>
<name>A0A814WFF5_ADIRI</name>
<dbReference type="Gene3D" id="3.40.50.1820">
    <property type="entry name" value="alpha/beta hydrolase"/>
    <property type="match status" value="1"/>
</dbReference>
<dbReference type="PANTHER" id="PTHR43329">
    <property type="entry name" value="EPOXIDE HYDROLASE"/>
    <property type="match status" value="1"/>
</dbReference>